<sequence>MDNVLDPLDQLTFDAERVTGVASIPHPFWIYNRPVDVDGLRKFHHHLQRGWLNRRIEPSPLRFGRHRWVLDDNPSDIEIVATPRPRAELDAWLEEQAATPIDAERGPGWHLAMLPFTDGGAAVSLTVSHCLADGLGLLEAMGDAADARDAPICWPHAGSRRRWQAVREDVRQCVRDMPALGRAAFAALRLARHARHQARAAPSTTPLRLPTNAHEPLAPPTATAFVAADEWESRAQALGGTSNALLAGLAAHLAQRLGRVTADGSVLIKMPVNERTAGDTRANAVSHLTVTIDPASATNDLREIRAAVRQALTSHHEARDDERAVMSFVPLLGLLPKRFVRLVDNAVVSSNLGVVNQAAIRPDGTHADLFAARLSYRGVTRELMHRLGGALYLLSGTAQGQIFLSVSVYQPGYANSNVALRQDLLGALNDFSLTGSYIGTTPLTHRLRSGTQVGQTTKDYRC</sequence>
<dbReference type="InterPro" id="IPR004255">
    <property type="entry name" value="O-acyltransferase_WSD1_N"/>
</dbReference>
<dbReference type="Proteomes" id="UP000464624">
    <property type="component" value="Chromosome"/>
</dbReference>
<dbReference type="KEGG" id="mxe:MYXE_02010"/>
<accession>A0AAD1GW74</accession>
<evidence type="ECO:0000313" key="3">
    <source>
        <dbReference type="Proteomes" id="UP000464624"/>
    </source>
</evidence>
<dbReference type="AlphaFoldDB" id="A0AAD1GW74"/>
<dbReference type="GO" id="GO:0004144">
    <property type="term" value="F:diacylglycerol O-acyltransferase activity"/>
    <property type="evidence" value="ECO:0007669"/>
    <property type="project" value="InterPro"/>
</dbReference>
<feature type="domain" description="O-acyltransferase WSD1-like N-terminal" evidence="1">
    <location>
        <begin position="50"/>
        <end position="211"/>
    </location>
</feature>
<dbReference type="GO" id="GO:0045017">
    <property type="term" value="P:glycerolipid biosynthetic process"/>
    <property type="evidence" value="ECO:0007669"/>
    <property type="project" value="InterPro"/>
</dbReference>
<dbReference type="SUPFAM" id="SSF52777">
    <property type="entry name" value="CoA-dependent acyltransferases"/>
    <property type="match status" value="1"/>
</dbReference>
<gene>
    <name evidence="2" type="ORF">MYXE_02010</name>
</gene>
<dbReference type="InterPro" id="IPR023213">
    <property type="entry name" value="CAT-like_dom_sf"/>
</dbReference>
<evidence type="ECO:0000313" key="2">
    <source>
        <dbReference type="EMBL" id="BBU20412.1"/>
    </source>
</evidence>
<reference evidence="2 3" key="1">
    <citation type="submission" date="2019-12" db="EMBL/GenBank/DDBJ databases">
        <title>Complete genome sequence of Mycolicibacterium xenopi str. JCM15661T.</title>
        <authorList>
            <person name="Yoshida M."/>
            <person name="Fukano H."/>
            <person name="Asakura T."/>
            <person name="Hoshino Y."/>
        </authorList>
    </citation>
    <scope>NUCLEOTIDE SEQUENCE [LARGE SCALE GENOMIC DNA]</scope>
    <source>
        <strain evidence="2 3">JCM 15661T</strain>
    </source>
</reference>
<dbReference type="EMBL" id="AP022314">
    <property type="protein sequence ID" value="BBU20412.1"/>
    <property type="molecule type" value="Genomic_DNA"/>
</dbReference>
<dbReference type="Gene3D" id="3.30.559.10">
    <property type="entry name" value="Chloramphenicol acetyltransferase-like domain"/>
    <property type="match status" value="1"/>
</dbReference>
<name>A0AAD1GW74_MYCXE</name>
<organism evidence="2 3">
    <name type="scientific">Mycobacterium xenopi</name>
    <dbReference type="NCBI Taxonomy" id="1789"/>
    <lineage>
        <taxon>Bacteria</taxon>
        <taxon>Bacillati</taxon>
        <taxon>Actinomycetota</taxon>
        <taxon>Actinomycetes</taxon>
        <taxon>Mycobacteriales</taxon>
        <taxon>Mycobacteriaceae</taxon>
        <taxon>Mycobacterium</taxon>
    </lineage>
</organism>
<dbReference type="Pfam" id="PF03007">
    <property type="entry name" value="WS_DGAT_cat"/>
    <property type="match status" value="1"/>
</dbReference>
<protein>
    <recommendedName>
        <fullName evidence="1">O-acyltransferase WSD1-like N-terminal domain-containing protein</fullName>
    </recommendedName>
</protein>
<evidence type="ECO:0000259" key="1">
    <source>
        <dbReference type="Pfam" id="PF03007"/>
    </source>
</evidence>
<dbReference type="RefSeq" id="WP_003918666.1">
    <property type="nucleotide sequence ID" value="NZ_AP022314.1"/>
</dbReference>
<proteinExistence type="predicted"/>